<organism evidence="2 3">
    <name type="scientific">Rhodoblastus acidophilus</name>
    <name type="common">Rhodopseudomonas acidophila</name>
    <dbReference type="NCBI Taxonomy" id="1074"/>
    <lineage>
        <taxon>Bacteria</taxon>
        <taxon>Pseudomonadati</taxon>
        <taxon>Pseudomonadota</taxon>
        <taxon>Alphaproteobacteria</taxon>
        <taxon>Hyphomicrobiales</taxon>
        <taxon>Rhodoblastaceae</taxon>
        <taxon>Rhodoblastus</taxon>
    </lineage>
</organism>
<dbReference type="Proteomes" id="UP000439113">
    <property type="component" value="Unassembled WGS sequence"/>
</dbReference>
<dbReference type="EMBL" id="WNKS01000003">
    <property type="protein sequence ID" value="MTV30491.1"/>
    <property type="molecule type" value="Genomic_DNA"/>
</dbReference>
<sequence length="107" mass="12008">MPLHIPTGLLIFASTALILGFMISAAHRADDALPPSQRASRSLLRTSADALFFWISDDFRYLIAYPWLIFALIVVVAYAAPYSWPAQVYHCDGDALRCLGFYDLRRA</sequence>
<gene>
    <name evidence="2" type="ORF">GJ654_05730</name>
</gene>
<name>A0A6N8DMU6_RHOAC</name>
<dbReference type="AlphaFoldDB" id="A0A6N8DMU6"/>
<evidence type="ECO:0000256" key="1">
    <source>
        <dbReference type="SAM" id="Phobius"/>
    </source>
</evidence>
<evidence type="ECO:0000313" key="3">
    <source>
        <dbReference type="Proteomes" id="UP000439113"/>
    </source>
</evidence>
<keyword evidence="1" id="KW-1133">Transmembrane helix</keyword>
<protein>
    <submittedName>
        <fullName evidence="2">Uncharacterized protein</fullName>
    </submittedName>
</protein>
<dbReference type="RefSeq" id="WP_155445146.1">
    <property type="nucleotide sequence ID" value="NZ_JAOQNR010000003.1"/>
</dbReference>
<comment type="caution">
    <text evidence="2">The sequence shown here is derived from an EMBL/GenBank/DDBJ whole genome shotgun (WGS) entry which is preliminary data.</text>
</comment>
<keyword evidence="1" id="KW-0812">Transmembrane</keyword>
<proteinExistence type="predicted"/>
<keyword evidence="1" id="KW-0472">Membrane</keyword>
<reference evidence="2 3" key="1">
    <citation type="submission" date="2019-11" db="EMBL/GenBank/DDBJ databases">
        <title>Whole-genome sequence of a Rhodoblastus acidophilus DSM 142.</title>
        <authorList>
            <person name="Kyndt J.A."/>
            <person name="Meyer T.E."/>
        </authorList>
    </citation>
    <scope>NUCLEOTIDE SEQUENCE [LARGE SCALE GENOMIC DNA]</scope>
    <source>
        <strain evidence="2 3">DSM 142</strain>
    </source>
</reference>
<feature type="transmembrane region" description="Helical" evidence="1">
    <location>
        <begin position="61"/>
        <end position="80"/>
    </location>
</feature>
<evidence type="ECO:0000313" key="2">
    <source>
        <dbReference type="EMBL" id="MTV30491.1"/>
    </source>
</evidence>
<accession>A0A6N8DMU6</accession>